<reference evidence="3 4" key="1">
    <citation type="submission" date="2017-08" db="EMBL/GenBank/DDBJ databases">
        <title>Infants hospitalized years apart are colonized by the same room-sourced microbial strains.</title>
        <authorList>
            <person name="Brooks B."/>
            <person name="Olm M.R."/>
            <person name="Firek B.A."/>
            <person name="Baker R."/>
            <person name="Thomas B.C."/>
            <person name="Morowitz M.J."/>
            <person name="Banfield J.F."/>
        </authorList>
    </citation>
    <scope>NUCLEOTIDE SEQUENCE [LARGE SCALE GENOMIC DNA]</scope>
    <source>
        <strain evidence="3">S2_018_000_R2_101</strain>
    </source>
</reference>
<keyword evidence="1" id="KW-0732">Signal</keyword>
<feature type="signal peptide" evidence="1">
    <location>
        <begin position="1"/>
        <end position="22"/>
    </location>
</feature>
<feature type="domain" description="Thioredoxin" evidence="2">
    <location>
        <begin position="34"/>
        <end position="171"/>
    </location>
</feature>
<sequence>MKIAPAFLSIAFLAPALQPALAVPAPRVGIASVNQLSQPLPKPYDETANADAAVAAALKKARATRKRLLIDLGGNWCADCRILAGVMEEPALKRFIDKHFVVVTVDVGRFDKNLQIPARYGVTKRLEGVPAILAVDPRTNKLLNAGRISALADARSMSPQALADWLAQWAA</sequence>
<organism evidence="3 4">
    <name type="scientific">Sphingomonas sanxanigenens</name>
    <dbReference type="NCBI Taxonomy" id="397260"/>
    <lineage>
        <taxon>Bacteria</taxon>
        <taxon>Pseudomonadati</taxon>
        <taxon>Pseudomonadota</taxon>
        <taxon>Alphaproteobacteria</taxon>
        <taxon>Sphingomonadales</taxon>
        <taxon>Sphingomonadaceae</taxon>
        <taxon>Sphingomonas</taxon>
    </lineage>
</organism>
<accession>A0A2W5ACY2</accession>
<dbReference type="InterPro" id="IPR036249">
    <property type="entry name" value="Thioredoxin-like_sf"/>
</dbReference>
<dbReference type="Proteomes" id="UP000249066">
    <property type="component" value="Unassembled WGS sequence"/>
</dbReference>
<protein>
    <submittedName>
        <fullName evidence="3">Thiol reductase thioredoxin</fullName>
    </submittedName>
</protein>
<dbReference type="Gene3D" id="3.40.30.10">
    <property type="entry name" value="Glutaredoxin"/>
    <property type="match status" value="1"/>
</dbReference>
<dbReference type="AlphaFoldDB" id="A0A2W5ACY2"/>
<proteinExistence type="predicted"/>
<evidence type="ECO:0000313" key="3">
    <source>
        <dbReference type="EMBL" id="PZO91136.1"/>
    </source>
</evidence>
<dbReference type="EMBL" id="QFNN01000014">
    <property type="protein sequence ID" value="PZO91136.1"/>
    <property type="molecule type" value="Genomic_DNA"/>
</dbReference>
<evidence type="ECO:0000259" key="2">
    <source>
        <dbReference type="PROSITE" id="PS51352"/>
    </source>
</evidence>
<comment type="caution">
    <text evidence="3">The sequence shown here is derived from an EMBL/GenBank/DDBJ whole genome shotgun (WGS) entry which is preliminary data.</text>
</comment>
<evidence type="ECO:0000313" key="4">
    <source>
        <dbReference type="Proteomes" id="UP000249066"/>
    </source>
</evidence>
<feature type="chain" id="PRO_5016170606" evidence="1">
    <location>
        <begin position="23"/>
        <end position="171"/>
    </location>
</feature>
<dbReference type="Pfam" id="PF13899">
    <property type="entry name" value="Thioredoxin_7"/>
    <property type="match status" value="1"/>
</dbReference>
<dbReference type="CDD" id="cd02947">
    <property type="entry name" value="TRX_family"/>
    <property type="match status" value="1"/>
</dbReference>
<name>A0A2W5ACY2_9SPHN</name>
<evidence type="ECO:0000256" key="1">
    <source>
        <dbReference type="SAM" id="SignalP"/>
    </source>
</evidence>
<dbReference type="PROSITE" id="PS51352">
    <property type="entry name" value="THIOREDOXIN_2"/>
    <property type="match status" value="1"/>
</dbReference>
<gene>
    <name evidence="3" type="ORF">DI623_04355</name>
</gene>
<dbReference type="SUPFAM" id="SSF52833">
    <property type="entry name" value="Thioredoxin-like"/>
    <property type="match status" value="1"/>
</dbReference>
<dbReference type="InterPro" id="IPR013766">
    <property type="entry name" value="Thioredoxin_domain"/>
</dbReference>